<evidence type="ECO:0000313" key="2">
    <source>
        <dbReference type="Proteomes" id="UP001497382"/>
    </source>
</evidence>
<protein>
    <submittedName>
        <fullName evidence="1">Uncharacterized protein</fullName>
    </submittedName>
</protein>
<feature type="non-terminal residue" evidence="1">
    <location>
        <position position="1"/>
    </location>
</feature>
<reference evidence="1 2" key="1">
    <citation type="submission" date="2024-04" db="EMBL/GenBank/DDBJ databases">
        <authorList>
            <person name="Rising A."/>
            <person name="Reimegard J."/>
            <person name="Sonavane S."/>
            <person name="Akerstrom W."/>
            <person name="Nylinder S."/>
            <person name="Hedman E."/>
            <person name="Kallberg Y."/>
        </authorList>
    </citation>
    <scope>NUCLEOTIDE SEQUENCE [LARGE SCALE GENOMIC DNA]</scope>
</reference>
<dbReference type="Proteomes" id="UP001497382">
    <property type="component" value="Unassembled WGS sequence"/>
</dbReference>
<proteinExistence type="predicted"/>
<organism evidence="1 2">
    <name type="scientific">Larinioides sclopetarius</name>
    <dbReference type="NCBI Taxonomy" id="280406"/>
    <lineage>
        <taxon>Eukaryota</taxon>
        <taxon>Metazoa</taxon>
        <taxon>Ecdysozoa</taxon>
        <taxon>Arthropoda</taxon>
        <taxon>Chelicerata</taxon>
        <taxon>Arachnida</taxon>
        <taxon>Araneae</taxon>
        <taxon>Araneomorphae</taxon>
        <taxon>Entelegynae</taxon>
        <taxon>Araneoidea</taxon>
        <taxon>Araneidae</taxon>
        <taxon>Larinioides</taxon>
    </lineage>
</organism>
<name>A0AAV1Z3H2_9ARAC</name>
<comment type="caution">
    <text evidence="1">The sequence shown here is derived from an EMBL/GenBank/DDBJ whole genome shotgun (WGS) entry which is preliminary data.</text>
</comment>
<keyword evidence="2" id="KW-1185">Reference proteome</keyword>
<dbReference type="EMBL" id="CAXIEN010000015">
    <property type="protein sequence ID" value="CAL1264890.1"/>
    <property type="molecule type" value="Genomic_DNA"/>
</dbReference>
<accession>A0AAV1Z3H2</accession>
<evidence type="ECO:0000313" key="1">
    <source>
        <dbReference type="EMBL" id="CAL1264890.1"/>
    </source>
</evidence>
<sequence>DELLFSFEPRYNPNDGSINTNHQLIHFPSKLRDQRQSSSLEVIHTVWDWRMIFDKSESEGSVYSFKYKIAGVVRNFISQYIL</sequence>
<gene>
    <name evidence="1" type="ORF">LARSCL_LOCUS2214</name>
</gene>
<dbReference type="AlphaFoldDB" id="A0AAV1Z3H2"/>